<dbReference type="EMBL" id="JAKELO010000002">
    <property type="protein sequence ID" value="MDE4908836.1"/>
    <property type="molecule type" value="Genomic_DNA"/>
</dbReference>
<organism evidence="1 2">
    <name type="scientific">Methanogenium marinum</name>
    <dbReference type="NCBI Taxonomy" id="348610"/>
    <lineage>
        <taxon>Archaea</taxon>
        <taxon>Methanobacteriati</taxon>
        <taxon>Methanobacteriota</taxon>
        <taxon>Stenosarchaea group</taxon>
        <taxon>Methanomicrobia</taxon>
        <taxon>Methanomicrobiales</taxon>
        <taxon>Methanomicrobiaceae</taxon>
        <taxon>Methanogenium</taxon>
    </lineage>
</organism>
<proteinExistence type="predicted"/>
<evidence type="ECO:0000313" key="2">
    <source>
        <dbReference type="Proteomes" id="UP001143747"/>
    </source>
</evidence>
<evidence type="ECO:0000313" key="1">
    <source>
        <dbReference type="EMBL" id="MDE4908836.1"/>
    </source>
</evidence>
<protein>
    <submittedName>
        <fullName evidence="1">Uncharacterized protein</fullName>
    </submittedName>
</protein>
<sequence>MKRFSATLTGYIDVDTDLQCDAEVLLENILRDVRSTLAERGSIKESSISVETIVEKTDK</sequence>
<gene>
    <name evidence="1" type="ORF">L0665_09475</name>
</gene>
<reference evidence="1" key="1">
    <citation type="submission" date="2022-01" db="EMBL/GenBank/DDBJ databases">
        <title>Draft genome of Methanogenium marinum DSM 15558.</title>
        <authorList>
            <person name="Chen S.-C."/>
            <person name="You Y.-T."/>
        </authorList>
    </citation>
    <scope>NUCLEOTIDE SEQUENCE</scope>
    <source>
        <strain evidence="1">DSM 15558</strain>
    </source>
</reference>
<accession>A0A9Q4KU20</accession>
<comment type="caution">
    <text evidence="1">The sequence shown here is derived from an EMBL/GenBank/DDBJ whole genome shotgun (WGS) entry which is preliminary data.</text>
</comment>
<name>A0A9Q4KU20_9EURY</name>
<dbReference type="RefSeq" id="WP_274925447.1">
    <property type="nucleotide sequence ID" value="NZ_JAKELO010000002.1"/>
</dbReference>
<keyword evidence="2" id="KW-1185">Reference proteome</keyword>
<dbReference type="AlphaFoldDB" id="A0A9Q4KU20"/>
<dbReference type="Proteomes" id="UP001143747">
    <property type="component" value="Unassembled WGS sequence"/>
</dbReference>